<reference evidence="4 5" key="1">
    <citation type="submission" date="2019-03" db="EMBL/GenBank/DDBJ databases">
        <title>Genome sequence of Lentibacillus salicampi ATCC BAA-719.</title>
        <authorList>
            <person name="Maclea K.S."/>
            <person name="Simoes Junior M."/>
        </authorList>
    </citation>
    <scope>NUCLEOTIDE SEQUENCE [LARGE SCALE GENOMIC DNA]</scope>
    <source>
        <strain evidence="4 5">ATCC BAA-719</strain>
    </source>
</reference>
<dbReference type="InterPro" id="IPR033113">
    <property type="entry name" value="PLA2_histidine"/>
</dbReference>
<dbReference type="SUPFAM" id="SSF48619">
    <property type="entry name" value="Phospholipase A2, PLA2"/>
    <property type="match status" value="1"/>
</dbReference>
<name>A0A4Y9ADL7_9BACI</name>
<comment type="caution">
    <text evidence="4">The sequence shown here is derived from an EMBL/GenBank/DDBJ whole genome shotgun (WGS) entry which is preliminary data.</text>
</comment>
<dbReference type="GO" id="GO:0004623">
    <property type="term" value="F:phospholipase A2 activity"/>
    <property type="evidence" value="ECO:0007669"/>
    <property type="project" value="InterPro"/>
</dbReference>
<gene>
    <name evidence="4" type="ORF">E4U82_09435</name>
</gene>
<accession>A0A4Y9ADL7</accession>
<comment type="subcellular location">
    <subcellularLocation>
        <location evidence="1">Secreted</location>
    </subcellularLocation>
</comment>
<dbReference type="AlphaFoldDB" id="A0A4Y9ADL7"/>
<dbReference type="GO" id="GO:0006644">
    <property type="term" value="P:phospholipid metabolic process"/>
    <property type="evidence" value="ECO:0007669"/>
    <property type="project" value="InterPro"/>
</dbReference>
<keyword evidence="2" id="KW-0964">Secreted</keyword>
<dbReference type="OrthoDB" id="5125543at2"/>
<dbReference type="GO" id="GO:0005576">
    <property type="term" value="C:extracellular region"/>
    <property type="evidence" value="ECO:0007669"/>
    <property type="project" value="UniProtKB-SubCell"/>
</dbReference>
<evidence type="ECO:0000256" key="1">
    <source>
        <dbReference type="ARBA" id="ARBA00004613"/>
    </source>
</evidence>
<dbReference type="Proteomes" id="UP000298484">
    <property type="component" value="Unassembled WGS sequence"/>
</dbReference>
<dbReference type="InterPro" id="IPR036444">
    <property type="entry name" value="PLipase_A2_dom_sf"/>
</dbReference>
<dbReference type="RefSeq" id="WP_135109954.1">
    <property type="nucleotide sequence ID" value="NZ_SRHY01000012.1"/>
</dbReference>
<evidence type="ECO:0000313" key="5">
    <source>
        <dbReference type="Proteomes" id="UP000298484"/>
    </source>
</evidence>
<dbReference type="PROSITE" id="PS00118">
    <property type="entry name" value="PA2_HIS"/>
    <property type="match status" value="1"/>
</dbReference>
<evidence type="ECO:0000313" key="4">
    <source>
        <dbReference type="EMBL" id="TFJ93040.1"/>
    </source>
</evidence>
<evidence type="ECO:0000256" key="3">
    <source>
        <dbReference type="SAM" id="MobiDB-lite"/>
    </source>
</evidence>
<evidence type="ECO:0008006" key="6">
    <source>
        <dbReference type="Google" id="ProtNLM"/>
    </source>
</evidence>
<sequence length="260" mass="28892">MELVMWQNFLSHEDVEQRFKDFTSTETYQTMEKEKGKLPKPNFSNSIGVDLFFYDEETVQSANVEDIEEVPTTKEGYFIVTNLSDDMLLKAAYIYDSDNDTKVEISNLKNLLIEDDGNIIKIDSFLNGIKKDSFSKDTSASELKPDPETFQKQPEGTKGTVFNKNRTLVSFPCAGECCTFGGVNYQHCGSNCGVRGDYGGGDLQNQLDGCCFMHDNCYHEGKGFCECDTDLIDCANSASGPGSNTIIAFFLAKTTPCTIV</sequence>
<protein>
    <recommendedName>
        <fullName evidence="6">Phospholipase</fullName>
    </recommendedName>
</protein>
<dbReference type="Gene3D" id="1.20.90.10">
    <property type="entry name" value="Phospholipase A2 domain"/>
    <property type="match status" value="1"/>
</dbReference>
<dbReference type="EMBL" id="SRHY01000012">
    <property type="protein sequence ID" value="TFJ93040.1"/>
    <property type="molecule type" value="Genomic_DNA"/>
</dbReference>
<feature type="region of interest" description="Disordered" evidence="3">
    <location>
        <begin position="136"/>
        <end position="156"/>
    </location>
</feature>
<organism evidence="4 5">
    <name type="scientific">Lentibacillus salicampi</name>
    <dbReference type="NCBI Taxonomy" id="175306"/>
    <lineage>
        <taxon>Bacteria</taxon>
        <taxon>Bacillati</taxon>
        <taxon>Bacillota</taxon>
        <taxon>Bacilli</taxon>
        <taxon>Bacillales</taxon>
        <taxon>Bacillaceae</taxon>
        <taxon>Lentibacillus</taxon>
    </lineage>
</organism>
<keyword evidence="5" id="KW-1185">Reference proteome</keyword>
<proteinExistence type="predicted"/>
<evidence type="ECO:0000256" key="2">
    <source>
        <dbReference type="ARBA" id="ARBA00022525"/>
    </source>
</evidence>
<dbReference type="GO" id="GO:0050482">
    <property type="term" value="P:arachidonate secretion"/>
    <property type="evidence" value="ECO:0007669"/>
    <property type="project" value="InterPro"/>
</dbReference>